<gene>
    <name evidence="2" type="ORF">H9L01_08280</name>
</gene>
<dbReference type="Proteomes" id="UP000515928">
    <property type="component" value="Chromosome"/>
</dbReference>
<accession>A0A7G9RXN6</accession>
<dbReference type="EMBL" id="CP060715">
    <property type="protein sequence ID" value="QNN60361.1"/>
    <property type="molecule type" value="Genomic_DNA"/>
</dbReference>
<sequence length="160" mass="17316">MITIIKEQLPKLKMLFLGAGLILFTQFVKLIKNPASTPITMNTIMGLIVLVLFAYIGLLIAELMKKTGVKVLADFPVLGWVSVTSLIFCLISDFFIQAISGVDFLSITTPVLAFAGISVADNLGDLSKNSWKYIIVALFVFLGSYLGRAILAQLGIMIAG</sequence>
<name>A0A7G9RXN6_9FIRM</name>
<feature type="transmembrane region" description="Helical" evidence="1">
    <location>
        <begin position="43"/>
        <end position="63"/>
    </location>
</feature>
<feature type="transmembrane region" description="Helical" evidence="1">
    <location>
        <begin position="133"/>
        <end position="159"/>
    </location>
</feature>
<keyword evidence="1" id="KW-0812">Transmembrane</keyword>
<dbReference type="AlphaFoldDB" id="A0A7G9RXN6"/>
<evidence type="ECO:0000313" key="3">
    <source>
        <dbReference type="Proteomes" id="UP000515928"/>
    </source>
</evidence>
<keyword evidence="3" id="KW-1185">Reference proteome</keyword>
<dbReference type="RefSeq" id="WP_187533490.1">
    <property type="nucleotide sequence ID" value="NZ_CBCSHU010000004.1"/>
</dbReference>
<keyword evidence="1" id="KW-0472">Membrane</keyword>
<keyword evidence="1" id="KW-1133">Transmembrane helix</keyword>
<organism evidence="2 3">
    <name type="scientific">Erysipelothrix inopinata</name>
    <dbReference type="NCBI Taxonomy" id="225084"/>
    <lineage>
        <taxon>Bacteria</taxon>
        <taxon>Bacillati</taxon>
        <taxon>Bacillota</taxon>
        <taxon>Erysipelotrichia</taxon>
        <taxon>Erysipelotrichales</taxon>
        <taxon>Erysipelotrichaceae</taxon>
        <taxon>Erysipelothrix</taxon>
    </lineage>
</organism>
<protein>
    <submittedName>
        <fullName evidence="2">Uncharacterized protein</fullName>
    </submittedName>
</protein>
<proteinExistence type="predicted"/>
<evidence type="ECO:0000313" key="2">
    <source>
        <dbReference type="EMBL" id="QNN60361.1"/>
    </source>
</evidence>
<evidence type="ECO:0000256" key="1">
    <source>
        <dbReference type="SAM" id="Phobius"/>
    </source>
</evidence>
<reference evidence="2 3" key="1">
    <citation type="submission" date="2020-08" db="EMBL/GenBank/DDBJ databases">
        <title>Genome sequence of Erysipelothrix inopinata DSM 15511T.</title>
        <authorList>
            <person name="Hyun D.-W."/>
            <person name="Bae J.-W."/>
        </authorList>
    </citation>
    <scope>NUCLEOTIDE SEQUENCE [LARGE SCALE GENOMIC DNA]</scope>
    <source>
        <strain evidence="2 3">DSM 15511</strain>
    </source>
</reference>
<feature type="transmembrane region" description="Helical" evidence="1">
    <location>
        <begin position="12"/>
        <end position="31"/>
    </location>
</feature>
<feature type="transmembrane region" description="Helical" evidence="1">
    <location>
        <begin position="75"/>
        <end position="96"/>
    </location>
</feature>
<dbReference type="KEGG" id="eio:H9L01_08280"/>